<reference evidence="1 2" key="1">
    <citation type="journal article" date="2011" name="Genome Biol.">
        <title>Genome sequence of the insect pathogenic fungus Cordyceps militaris, a valued traditional Chinese medicine.</title>
        <authorList>
            <person name="Zheng P."/>
            <person name="Xia Y."/>
            <person name="Xiao G."/>
            <person name="Xiong C."/>
            <person name="Hu X."/>
            <person name="Zhang S."/>
            <person name="Zheng H."/>
            <person name="Huang Y."/>
            <person name="Zhou Y."/>
            <person name="Wang S."/>
            <person name="Zhao G.P."/>
            <person name="Liu X."/>
            <person name="St Leger R.J."/>
            <person name="Wang C."/>
        </authorList>
    </citation>
    <scope>NUCLEOTIDE SEQUENCE [LARGE SCALE GENOMIC DNA]</scope>
    <source>
        <strain evidence="1 2">CM01</strain>
    </source>
</reference>
<evidence type="ECO:0000313" key="2">
    <source>
        <dbReference type="Proteomes" id="UP000001610"/>
    </source>
</evidence>
<protein>
    <submittedName>
        <fullName evidence="1">Uncharacterized protein</fullName>
    </submittedName>
</protein>
<proteinExistence type="predicted"/>
<dbReference type="InParanoid" id="G3JER5"/>
<dbReference type="RefSeq" id="XP_006669607.1">
    <property type="nucleotide sequence ID" value="XM_006669544.1"/>
</dbReference>
<dbReference type="AlphaFoldDB" id="G3JER5"/>
<evidence type="ECO:0000313" key="1">
    <source>
        <dbReference type="EMBL" id="EGX93024.1"/>
    </source>
</evidence>
<dbReference type="HOGENOM" id="CLU_2454672_0_0_1"/>
<dbReference type="KEGG" id="cmt:CCM_04396"/>
<dbReference type="EMBL" id="JH126401">
    <property type="protein sequence ID" value="EGX93024.1"/>
    <property type="molecule type" value="Genomic_DNA"/>
</dbReference>
<accession>G3JER5</accession>
<keyword evidence="2" id="KW-1185">Reference proteome</keyword>
<gene>
    <name evidence="1" type="ORF">CCM_04396</name>
</gene>
<dbReference type="VEuPathDB" id="FungiDB:CCM_04396"/>
<dbReference type="GeneID" id="18166419"/>
<sequence>MSPRMEWRKGGQKIPVLNELERALHLLREGENLAASSFRNAGVDMITRGAEIQKFLSLVGPMVKPADIRQDSIELGAEGAWFPPSRPLT</sequence>
<dbReference type="Proteomes" id="UP000001610">
    <property type="component" value="Unassembled WGS sequence"/>
</dbReference>
<name>G3JER5_CORMM</name>
<organism evidence="1 2">
    <name type="scientific">Cordyceps militaris (strain CM01)</name>
    <name type="common">Caterpillar fungus</name>
    <dbReference type="NCBI Taxonomy" id="983644"/>
    <lineage>
        <taxon>Eukaryota</taxon>
        <taxon>Fungi</taxon>
        <taxon>Dikarya</taxon>
        <taxon>Ascomycota</taxon>
        <taxon>Pezizomycotina</taxon>
        <taxon>Sordariomycetes</taxon>
        <taxon>Hypocreomycetidae</taxon>
        <taxon>Hypocreales</taxon>
        <taxon>Cordycipitaceae</taxon>
        <taxon>Cordyceps</taxon>
    </lineage>
</organism>